<dbReference type="EMBL" id="JBBIAA010000008">
    <property type="protein sequence ID" value="MEJ5945413.1"/>
    <property type="molecule type" value="Genomic_DNA"/>
</dbReference>
<dbReference type="Proteomes" id="UP001387100">
    <property type="component" value="Unassembled WGS sequence"/>
</dbReference>
<keyword evidence="3" id="KW-1185">Reference proteome</keyword>
<evidence type="ECO:0000256" key="1">
    <source>
        <dbReference type="SAM" id="MobiDB-lite"/>
    </source>
</evidence>
<proteinExistence type="predicted"/>
<reference evidence="2 3" key="1">
    <citation type="journal article" date="2017" name="Int. J. Syst. Evol. Microbiol.">
        <title>Pseudokineococcus basanitobsidens sp. nov., isolated from volcanic rock.</title>
        <authorList>
            <person name="Lee D.W."/>
            <person name="Park M.Y."/>
            <person name="Kim J.J."/>
            <person name="Kim B.S."/>
        </authorList>
    </citation>
    <scope>NUCLEOTIDE SEQUENCE [LARGE SCALE GENOMIC DNA]</scope>
    <source>
        <strain evidence="2 3">DSM 103726</strain>
    </source>
</reference>
<sequence>MSRDALGAPDAHGASPGPDLPEPTSTGRVDDLDTVGSPVDDGGAGGWTRRAPTRPTSGRGRLRGVVALLVAALVGASAALLAERGADDGPPPLTLLLAWGGGSPTDAEDDVVVELVVANSGPEDLVLTAAGTGGPSRRLEGELEPSGLGLAGRRTGTDATPGSEVVVPARSTAALGLRLEVSCTDPPPWRPWVEVRSPSTATEVVDLPAVDDVLGSGDDALLDACTAYSPLLLTPSVVGQRTDPDGLVLQVRNDTDVPYRVEVVDGGVAGLSLADAGVRLAPAATTDVAVRVAPDDCAAALDAPDLLADVSVSAVRLEDGQGPARATLVLDPFAAGAQVGVGVGRACAGTAAEEGPGGTSDDGSEVRRVP</sequence>
<dbReference type="RefSeq" id="WP_339574798.1">
    <property type="nucleotide sequence ID" value="NZ_JBBIAA010000008.1"/>
</dbReference>
<protein>
    <submittedName>
        <fullName evidence="2">Uncharacterized protein</fullName>
    </submittedName>
</protein>
<feature type="region of interest" description="Disordered" evidence="1">
    <location>
        <begin position="130"/>
        <end position="162"/>
    </location>
</feature>
<name>A0ABU8RK13_9ACTN</name>
<accession>A0ABU8RK13</accession>
<feature type="region of interest" description="Disordered" evidence="1">
    <location>
        <begin position="1"/>
        <end position="59"/>
    </location>
</feature>
<gene>
    <name evidence="2" type="ORF">WDZ17_08915</name>
</gene>
<feature type="region of interest" description="Disordered" evidence="1">
    <location>
        <begin position="350"/>
        <end position="370"/>
    </location>
</feature>
<evidence type="ECO:0000313" key="3">
    <source>
        <dbReference type="Proteomes" id="UP001387100"/>
    </source>
</evidence>
<comment type="caution">
    <text evidence="2">The sequence shown here is derived from an EMBL/GenBank/DDBJ whole genome shotgun (WGS) entry which is preliminary data.</text>
</comment>
<organism evidence="2 3">
    <name type="scientific">Pseudokineococcus basanitobsidens</name>
    <dbReference type="NCBI Taxonomy" id="1926649"/>
    <lineage>
        <taxon>Bacteria</taxon>
        <taxon>Bacillati</taxon>
        <taxon>Actinomycetota</taxon>
        <taxon>Actinomycetes</taxon>
        <taxon>Kineosporiales</taxon>
        <taxon>Kineosporiaceae</taxon>
        <taxon>Pseudokineococcus</taxon>
    </lineage>
</organism>
<evidence type="ECO:0000313" key="2">
    <source>
        <dbReference type="EMBL" id="MEJ5945413.1"/>
    </source>
</evidence>